<evidence type="ECO:0000256" key="3">
    <source>
        <dbReference type="SAM" id="SignalP"/>
    </source>
</evidence>
<evidence type="ECO:0000313" key="5">
    <source>
        <dbReference type="Proteomes" id="UP000593846"/>
    </source>
</evidence>
<evidence type="ECO:0000256" key="2">
    <source>
        <dbReference type="SAM" id="MobiDB-lite"/>
    </source>
</evidence>
<keyword evidence="3" id="KW-0732">Signal</keyword>
<organism evidence="4 5">
    <name type="scientific">Anabaenopsis elenkinii CCIBt3563</name>
    <dbReference type="NCBI Taxonomy" id="2779889"/>
    <lineage>
        <taxon>Bacteria</taxon>
        <taxon>Bacillati</taxon>
        <taxon>Cyanobacteriota</taxon>
        <taxon>Cyanophyceae</taxon>
        <taxon>Nostocales</taxon>
        <taxon>Nodulariaceae</taxon>
        <taxon>Anabaenopsis</taxon>
    </lineage>
</organism>
<evidence type="ECO:0000256" key="1">
    <source>
        <dbReference type="PROSITE-ProRule" id="PRU00339"/>
    </source>
</evidence>
<dbReference type="InterPro" id="IPR010328">
    <property type="entry name" value="DUF928"/>
</dbReference>
<dbReference type="AlphaFoldDB" id="A0A7U3NMS7"/>
<dbReference type="Proteomes" id="UP000593846">
    <property type="component" value="Chromosome"/>
</dbReference>
<sequence length="306" mass="34497">MKYQLWLHFLFTGCFCLPLGLIPPTPVLATHQPDHVVKSISTYDQYMQVGYAKIAQREYRQALVYFQQALAARPGDRQAAEAIRNLEAYTQPGSNVIIFPEGRPSRTVGGGSRVPEGTTNKEEKCFPDEQFPVSLIPANEQDGKQRTTSEHPQFWFYIPETTTAIPRLEFLLRDDQIPQNLYRKTFEGGAKAGIVSIKIPTSEAPLTADRAYTWKLSIICDSSSPIDLYLKGKIEVVKDPNLYSQMQQTTEPLDQAMLYATAGLWENFVSILADLRRQRPHDSQINQYWVELLASVGLAKAPSESP</sequence>
<feature type="repeat" description="TPR" evidence="1">
    <location>
        <begin position="43"/>
        <end position="76"/>
    </location>
</feature>
<feature type="region of interest" description="Disordered" evidence="2">
    <location>
        <begin position="100"/>
        <end position="124"/>
    </location>
</feature>
<proteinExistence type="predicted"/>
<dbReference type="Pfam" id="PF06051">
    <property type="entry name" value="DUF928"/>
    <property type="match status" value="1"/>
</dbReference>
<protein>
    <submittedName>
        <fullName evidence="4">DUF928 domain-containing protein</fullName>
    </submittedName>
</protein>
<gene>
    <name evidence="4" type="ORF">IM676_13600</name>
</gene>
<dbReference type="InterPro" id="IPR019734">
    <property type="entry name" value="TPR_rpt"/>
</dbReference>
<dbReference type="EMBL" id="CP063311">
    <property type="protein sequence ID" value="QOV21757.1"/>
    <property type="molecule type" value="Genomic_DNA"/>
</dbReference>
<dbReference type="PROSITE" id="PS50005">
    <property type="entry name" value="TPR"/>
    <property type="match status" value="1"/>
</dbReference>
<reference evidence="5" key="1">
    <citation type="submission" date="2020-10" db="EMBL/GenBank/DDBJ databases">
        <title>Genome-based taxonomic classification of the species Anabaenopsis elenkinii.</title>
        <authorList>
            <person name="Delbaje E."/>
            <person name="Andreote A.P.D."/>
            <person name="Pellegrinetti T.A."/>
            <person name="Cruz R.B."/>
            <person name="Branco L.H.Z."/>
            <person name="Fiore M.F."/>
        </authorList>
    </citation>
    <scope>NUCLEOTIDE SEQUENCE [LARGE SCALE GENOMIC DNA]</scope>
    <source>
        <strain evidence="5">CCIBt3563</strain>
    </source>
</reference>
<keyword evidence="1" id="KW-0802">TPR repeat</keyword>
<dbReference type="RefSeq" id="WP_200987403.1">
    <property type="nucleotide sequence ID" value="NZ_CP063311.1"/>
</dbReference>
<keyword evidence="5" id="KW-1185">Reference proteome</keyword>
<dbReference type="KEGG" id="aee:IM676_13600"/>
<feature type="chain" id="PRO_5032952001" evidence="3">
    <location>
        <begin position="30"/>
        <end position="306"/>
    </location>
</feature>
<accession>A0A7U3NMS7</accession>
<name>A0A7U3NMS7_9CYAN</name>
<feature type="signal peptide" evidence="3">
    <location>
        <begin position="1"/>
        <end position="29"/>
    </location>
</feature>
<evidence type="ECO:0000313" key="4">
    <source>
        <dbReference type="EMBL" id="QOV21757.1"/>
    </source>
</evidence>